<dbReference type="KEGG" id="asn:102387561"/>
<protein>
    <submittedName>
        <fullName evidence="2">Protein Niban-like</fullName>
    </submittedName>
</protein>
<dbReference type="InterPro" id="IPR026088">
    <property type="entry name" value="Niban-like"/>
</dbReference>
<reference evidence="2" key="1">
    <citation type="submission" date="2025-08" db="UniProtKB">
        <authorList>
            <consortium name="RefSeq"/>
        </authorList>
    </citation>
    <scope>IDENTIFICATION</scope>
</reference>
<dbReference type="PANTHER" id="PTHR14392">
    <property type="entry name" value="NIBAN FAMILY MEMBER"/>
    <property type="match status" value="1"/>
</dbReference>
<dbReference type="AlphaFoldDB" id="A0A1U7SUV1"/>
<dbReference type="InParanoid" id="A0A1U7SUV1"/>
<proteinExistence type="predicted"/>
<name>A0A1U7SUV1_ALLSI</name>
<accession>A0A1U7SUV1</accession>
<gene>
    <name evidence="2" type="primary">LOC102387561</name>
</gene>
<sequence length="202" mass="23516">MGVSASSPLDESKCTYIRGKTEAVIKNFSPHYKRQYSVAFCKHIQNELEEHRDSQSHFLKIKPPAEPGMILYEAEILHFAEDLKRWKDRYIVVKNDYAVECFENKEAYQKGASPKYCILPVGGKVLTSEEDYNLLSEKHFPDPLASNEKEPPFVQLPKEFPVFLWQAYLRHSYYCFEDPDAQKQFSAVLNDCVRHLNHGKHN</sequence>
<dbReference type="PANTHER" id="PTHR14392:SF3">
    <property type="entry name" value="PROTEIN NIBAN 1"/>
    <property type="match status" value="1"/>
</dbReference>
<dbReference type="eggNOG" id="ENOG502QVNR">
    <property type="taxonomic scope" value="Eukaryota"/>
</dbReference>
<organism evidence="1 2">
    <name type="scientific">Alligator sinensis</name>
    <name type="common">Chinese alligator</name>
    <dbReference type="NCBI Taxonomy" id="38654"/>
    <lineage>
        <taxon>Eukaryota</taxon>
        <taxon>Metazoa</taxon>
        <taxon>Chordata</taxon>
        <taxon>Craniata</taxon>
        <taxon>Vertebrata</taxon>
        <taxon>Euteleostomi</taxon>
        <taxon>Archelosauria</taxon>
        <taxon>Archosauria</taxon>
        <taxon>Crocodylia</taxon>
        <taxon>Alligatoridae</taxon>
        <taxon>Alligatorinae</taxon>
        <taxon>Alligator</taxon>
    </lineage>
</organism>
<evidence type="ECO:0000313" key="1">
    <source>
        <dbReference type="Proteomes" id="UP000189705"/>
    </source>
</evidence>
<dbReference type="Proteomes" id="UP000189705">
    <property type="component" value="Unplaced"/>
</dbReference>
<evidence type="ECO:0000313" key="2">
    <source>
        <dbReference type="RefSeq" id="XP_006037074.1"/>
    </source>
</evidence>
<dbReference type="Pfam" id="PF26089">
    <property type="entry name" value="PH_Niban2"/>
    <property type="match status" value="1"/>
</dbReference>
<keyword evidence="1" id="KW-1185">Reference proteome</keyword>
<dbReference type="GeneID" id="102387561"/>
<dbReference type="OrthoDB" id="9010513at2759"/>
<dbReference type="RefSeq" id="XP_006037074.1">
    <property type="nucleotide sequence ID" value="XM_006037012.2"/>
</dbReference>